<dbReference type="RefSeq" id="WP_130493097.1">
    <property type="nucleotide sequence ID" value="NZ_SGXD01000003.1"/>
</dbReference>
<dbReference type="SUPFAM" id="SSF46894">
    <property type="entry name" value="C-terminal effector domain of the bipartite response regulators"/>
    <property type="match status" value="1"/>
</dbReference>
<gene>
    <name evidence="2" type="ORF">EV189_2300</name>
</gene>
<protein>
    <submittedName>
        <fullName evidence="2">Homeodomain-like domain-containing protein</fullName>
    </submittedName>
</protein>
<dbReference type="Proteomes" id="UP000293638">
    <property type="component" value="Unassembled WGS sequence"/>
</dbReference>
<evidence type="ECO:0000259" key="1">
    <source>
        <dbReference type="SMART" id="SM00421"/>
    </source>
</evidence>
<dbReference type="InterPro" id="IPR016032">
    <property type="entry name" value="Sig_transdc_resp-reg_C-effctor"/>
</dbReference>
<dbReference type="GO" id="GO:0006355">
    <property type="term" value="P:regulation of DNA-templated transcription"/>
    <property type="evidence" value="ECO:0007669"/>
    <property type="project" value="InterPro"/>
</dbReference>
<sequence>MRFPLMAALQALAARPEVPTVHGADAIQDRLTSSSRRAREELALYPADYGQGFLDPSFAATMLEESRWLLSHGFVLREVYAHRLWSQPAPVRQHLLAESAAGAEQRLAPVPTRLSVLDRRLVIVATDPENWADSAVLSEDPGVVALAMRLFEDAWRTSRSMQEKEDAQERRLLVLRALAAGDSDTAIARRLDISVRTLARVIAALQEELGASTRFQLAIRAQQTGLLDAA</sequence>
<name>A0A4Q7NNQ4_9ACTN</name>
<dbReference type="AlphaFoldDB" id="A0A4Q7NNQ4"/>
<dbReference type="InterPro" id="IPR036388">
    <property type="entry name" value="WH-like_DNA-bd_sf"/>
</dbReference>
<evidence type="ECO:0000313" key="2">
    <source>
        <dbReference type="EMBL" id="RZS86884.1"/>
    </source>
</evidence>
<proteinExistence type="predicted"/>
<dbReference type="Gene3D" id="1.10.10.10">
    <property type="entry name" value="Winged helix-like DNA-binding domain superfamily/Winged helix DNA-binding domain"/>
    <property type="match status" value="1"/>
</dbReference>
<dbReference type="SMART" id="SM00421">
    <property type="entry name" value="HTH_LUXR"/>
    <property type="match status" value="1"/>
</dbReference>
<evidence type="ECO:0000313" key="3">
    <source>
        <dbReference type="Proteomes" id="UP000293638"/>
    </source>
</evidence>
<dbReference type="Pfam" id="PF13384">
    <property type="entry name" value="HTH_23"/>
    <property type="match status" value="1"/>
</dbReference>
<keyword evidence="2" id="KW-0371">Homeobox</keyword>
<feature type="domain" description="HTH luxR-type" evidence="1">
    <location>
        <begin position="169"/>
        <end position="221"/>
    </location>
</feature>
<keyword evidence="3" id="KW-1185">Reference proteome</keyword>
<organism evidence="2 3">
    <name type="scientific">Motilibacter rhizosphaerae</name>
    <dbReference type="NCBI Taxonomy" id="598652"/>
    <lineage>
        <taxon>Bacteria</taxon>
        <taxon>Bacillati</taxon>
        <taxon>Actinomycetota</taxon>
        <taxon>Actinomycetes</taxon>
        <taxon>Motilibacterales</taxon>
        <taxon>Motilibacteraceae</taxon>
        <taxon>Motilibacter</taxon>
    </lineage>
</organism>
<dbReference type="GO" id="GO:0003677">
    <property type="term" value="F:DNA binding"/>
    <property type="evidence" value="ECO:0007669"/>
    <property type="project" value="UniProtKB-KW"/>
</dbReference>
<dbReference type="OrthoDB" id="4266042at2"/>
<accession>A0A4Q7NNQ4</accession>
<reference evidence="2 3" key="1">
    <citation type="submission" date="2019-02" db="EMBL/GenBank/DDBJ databases">
        <title>Genomic Encyclopedia of Type Strains, Phase IV (KMG-IV): sequencing the most valuable type-strain genomes for metagenomic binning, comparative biology and taxonomic classification.</title>
        <authorList>
            <person name="Goeker M."/>
        </authorList>
    </citation>
    <scope>NUCLEOTIDE SEQUENCE [LARGE SCALE GENOMIC DNA]</scope>
    <source>
        <strain evidence="2 3">DSM 45622</strain>
    </source>
</reference>
<dbReference type="EMBL" id="SGXD01000003">
    <property type="protein sequence ID" value="RZS86884.1"/>
    <property type="molecule type" value="Genomic_DNA"/>
</dbReference>
<keyword evidence="2" id="KW-0238">DNA-binding</keyword>
<comment type="caution">
    <text evidence="2">The sequence shown here is derived from an EMBL/GenBank/DDBJ whole genome shotgun (WGS) entry which is preliminary data.</text>
</comment>
<dbReference type="InterPro" id="IPR000792">
    <property type="entry name" value="Tscrpt_reg_LuxR_C"/>
</dbReference>